<feature type="domain" description="NAD(P)-binding" evidence="1">
    <location>
        <begin position="11"/>
        <end position="184"/>
    </location>
</feature>
<dbReference type="Pfam" id="PF13460">
    <property type="entry name" value="NAD_binding_10"/>
    <property type="match status" value="1"/>
</dbReference>
<protein>
    <submittedName>
        <fullName evidence="2">Uncharacterized protein YbjT (DUF2867 family)</fullName>
    </submittedName>
</protein>
<reference evidence="2 3" key="1">
    <citation type="submission" date="2018-11" db="EMBL/GenBank/DDBJ databases">
        <title>Genomic Encyclopedia of Type Strains, Phase IV (KMG-IV): sequencing the most valuable type-strain genomes for metagenomic binning, comparative biology and taxonomic classification.</title>
        <authorList>
            <person name="Goeker M."/>
        </authorList>
    </citation>
    <scope>NUCLEOTIDE SEQUENCE [LARGE SCALE GENOMIC DNA]</scope>
    <source>
        <strain evidence="2 3">DSM 101684</strain>
    </source>
</reference>
<dbReference type="InterPro" id="IPR051604">
    <property type="entry name" value="Ergot_Alk_Oxidoreductase"/>
</dbReference>
<dbReference type="OrthoDB" id="112777at2"/>
<dbReference type="RefSeq" id="WP_124223929.1">
    <property type="nucleotide sequence ID" value="NZ_RKQL01000006.1"/>
</dbReference>
<comment type="caution">
    <text evidence="2">The sequence shown here is derived from an EMBL/GenBank/DDBJ whole genome shotgun (WGS) entry which is preliminary data.</text>
</comment>
<name>A0A3N4U3U9_9BURK</name>
<dbReference type="PANTHER" id="PTHR43162">
    <property type="match status" value="1"/>
</dbReference>
<evidence type="ECO:0000313" key="2">
    <source>
        <dbReference type="EMBL" id="RPE64508.1"/>
    </source>
</evidence>
<dbReference type="Proteomes" id="UP000272193">
    <property type="component" value="Unassembled WGS sequence"/>
</dbReference>
<accession>A0A3N4U3U9</accession>
<evidence type="ECO:0000313" key="3">
    <source>
        <dbReference type="Proteomes" id="UP000272193"/>
    </source>
</evidence>
<dbReference type="PANTHER" id="PTHR43162:SF1">
    <property type="entry name" value="PRESTALK A DIFFERENTIATION PROTEIN A"/>
    <property type="match status" value="1"/>
</dbReference>
<dbReference type="Gene3D" id="3.40.50.720">
    <property type="entry name" value="NAD(P)-binding Rossmann-like Domain"/>
    <property type="match status" value="1"/>
</dbReference>
<sequence>MSNMPRVLVTGATGNIGRALVAQLLHDAPDFEVIAASPKGEPVAQASGRALNLLEPASTRSAMQGVDRLFLVTPAHPDMETMTLHAVNAARSEGVQHIVRVSGAGADPTSDIAIARLQGRCDQIVIDSGLAYTLLRPKNFMQNFTSFLRDMIRSGTVYSSQGEGRVPFIDARDIAAVAARVLMAPDDHAGRAYTLTGPQALTNAEALAVISREIGRTVTLVPISEDQAMAGMRQAGMPEPLVQAMSSLNRIIAAGWVAEVTDDVPRLLGRPATAWPDFVAEHRSVWL</sequence>
<dbReference type="InterPro" id="IPR036291">
    <property type="entry name" value="NAD(P)-bd_dom_sf"/>
</dbReference>
<dbReference type="CDD" id="cd05269">
    <property type="entry name" value="TMR_SDR_a"/>
    <property type="match status" value="1"/>
</dbReference>
<dbReference type="SUPFAM" id="SSF51735">
    <property type="entry name" value="NAD(P)-binding Rossmann-fold domains"/>
    <property type="match status" value="1"/>
</dbReference>
<dbReference type="InterPro" id="IPR016040">
    <property type="entry name" value="NAD(P)-bd_dom"/>
</dbReference>
<evidence type="ECO:0000259" key="1">
    <source>
        <dbReference type="Pfam" id="PF13460"/>
    </source>
</evidence>
<dbReference type="EMBL" id="RKQL01000006">
    <property type="protein sequence ID" value="RPE64508.1"/>
    <property type="molecule type" value="Genomic_DNA"/>
</dbReference>
<keyword evidence="3" id="KW-1185">Reference proteome</keyword>
<dbReference type="Gene3D" id="3.90.25.10">
    <property type="entry name" value="UDP-galactose 4-epimerase, domain 1"/>
    <property type="match status" value="1"/>
</dbReference>
<gene>
    <name evidence="2" type="ORF">EDC62_2327</name>
</gene>
<organism evidence="2 3">
    <name type="scientific">Tibeticola sediminis</name>
    <dbReference type="NCBI Taxonomy" id="1917811"/>
    <lineage>
        <taxon>Bacteria</taxon>
        <taxon>Pseudomonadati</taxon>
        <taxon>Pseudomonadota</taxon>
        <taxon>Betaproteobacteria</taxon>
        <taxon>Burkholderiales</taxon>
        <taxon>Comamonadaceae</taxon>
        <taxon>Tibeticola</taxon>
    </lineage>
</organism>
<dbReference type="AlphaFoldDB" id="A0A3N4U3U9"/>
<proteinExistence type="predicted"/>